<feature type="region of interest" description="Disordered" evidence="1">
    <location>
        <begin position="506"/>
        <end position="580"/>
    </location>
</feature>
<feature type="region of interest" description="Disordered" evidence="1">
    <location>
        <begin position="1072"/>
        <end position="1113"/>
    </location>
</feature>
<feature type="domain" description="HPS5 TPR" evidence="3">
    <location>
        <begin position="1103"/>
        <end position="1392"/>
    </location>
</feature>
<feature type="region of interest" description="Disordered" evidence="1">
    <location>
        <begin position="909"/>
        <end position="940"/>
    </location>
</feature>
<dbReference type="Proteomes" id="UP000887116">
    <property type="component" value="Unassembled WGS sequence"/>
</dbReference>
<dbReference type="PANTHER" id="PTHR23287">
    <property type="entry name" value="RUBY-EYE2-LIKE PROTEIN"/>
    <property type="match status" value="1"/>
</dbReference>
<feature type="compositionally biased region" description="Polar residues" evidence="1">
    <location>
        <begin position="792"/>
        <end position="801"/>
    </location>
</feature>
<name>A0A8X6HQ08_TRICU</name>
<gene>
    <name evidence="4" type="primary">HPS5</name>
    <name evidence="4" type="ORF">TNCT_147601</name>
</gene>
<evidence type="ECO:0000259" key="2">
    <source>
        <dbReference type="Pfam" id="PF23756"/>
    </source>
</evidence>
<dbReference type="EMBL" id="BMAO01028788">
    <property type="protein sequence ID" value="GFR27438.1"/>
    <property type="molecule type" value="Genomic_DNA"/>
</dbReference>
<proteinExistence type="predicted"/>
<organism evidence="4 5">
    <name type="scientific">Trichonephila clavata</name>
    <name type="common">Joro spider</name>
    <name type="synonym">Nephila clavata</name>
    <dbReference type="NCBI Taxonomy" id="2740835"/>
    <lineage>
        <taxon>Eukaryota</taxon>
        <taxon>Metazoa</taxon>
        <taxon>Ecdysozoa</taxon>
        <taxon>Arthropoda</taxon>
        <taxon>Chelicerata</taxon>
        <taxon>Arachnida</taxon>
        <taxon>Araneae</taxon>
        <taxon>Araneomorphae</taxon>
        <taxon>Entelegynae</taxon>
        <taxon>Araneoidea</taxon>
        <taxon>Nephilidae</taxon>
        <taxon>Trichonephila</taxon>
    </lineage>
</organism>
<reference evidence="4" key="1">
    <citation type="submission" date="2020-07" db="EMBL/GenBank/DDBJ databases">
        <title>Multicomponent nature underlies the extraordinary mechanical properties of spider dragline silk.</title>
        <authorList>
            <person name="Kono N."/>
            <person name="Nakamura H."/>
            <person name="Mori M."/>
            <person name="Yoshida Y."/>
            <person name="Ohtoshi R."/>
            <person name="Malay A.D."/>
            <person name="Moran D.A.P."/>
            <person name="Tomita M."/>
            <person name="Numata K."/>
            <person name="Arakawa K."/>
        </authorList>
    </citation>
    <scope>NUCLEOTIDE SEQUENCE</scope>
</reference>
<feature type="compositionally biased region" description="Polar residues" evidence="1">
    <location>
        <begin position="550"/>
        <end position="580"/>
    </location>
</feature>
<feature type="compositionally biased region" description="Polar residues" evidence="1">
    <location>
        <begin position="614"/>
        <end position="642"/>
    </location>
</feature>
<dbReference type="Pfam" id="PF23756">
    <property type="entry name" value="Beta-prop_HPS5"/>
    <property type="match status" value="1"/>
</dbReference>
<dbReference type="PANTHER" id="PTHR23287:SF18">
    <property type="entry name" value="BLOC-2 COMPLEX MEMBER HPS5"/>
    <property type="match status" value="1"/>
</dbReference>
<accession>A0A8X6HQ08</accession>
<dbReference type="Pfam" id="PF23758">
    <property type="entry name" value="TPR_HPS5"/>
    <property type="match status" value="1"/>
</dbReference>
<feature type="region of interest" description="Disordered" evidence="1">
    <location>
        <begin position="1035"/>
        <end position="1059"/>
    </location>
</feature>
<dbReference type="GO" id="GO:0005737">
    <property type="term" value="C:cytoplasm"/>
    <property type="evidence" value="ECO:0007669"/>
    <property type="project" value="TreeGrafter"/>
</dbReference>
<dbReference type="InterPro" id="IPR056499">
    <property type="entry name" value="Beta-prop_HPS5-like"/>
</dbReference>
<dbReference type="InterPro" id="IPR036322">
    <property type="entry name" value="WD40_repeat_dom_sf"/>
</dbReference>
<dbReference type="GO" id="GO:0048066">
    <property type="term" value="P:developmental pigmentation"/>
    <property type="evidence" value="ECO:0007669"/>
    <property type="project" value="TreeGrafter"/>
</dbReference>
<evidence type="ECO:0000256" key="1">
    <source>
        <dbReference type="SAM" id="MobiDB-lite"/>
    </source>
</evidence>
<feature type="compositionally biased region" description="Low complexity" evidence="1">
    <location>
        <begin position="513"/>
        <end position="531"/>
    </location>
</feature>
<feature type="region of interest" description="Disordered" evidence="1">
    <location>
        <begin position="782"/>
        <end position="810"/>
    </location>
</feature>
<feature type="region of interest" description="Disordered" evidence="1">
    <location>
        <begin position="609"/>
        <end position="642"/>
    </location>
</feature>
<dbReference type="SUPFAM" id="SSF50978">
    <property type="entry name" value="WD40 repeat-like"/>
    <property type="match status" value="1"/>
</dbReference>
<evidence type="ECO:0000313" key="5">
    <source>
        <dbReference type="Proteomes" id="UP000887116"/>
    </source>
</evidence>
<evidence type="ECO:0000259" key="3">
    <source>
        <dbReference type="Pfam" id="PF23758"/>
    </source>
</evidence>
<feature type="domain" description="HPS5-like beta-propeller" evidence="2">
    <location>
        <begin position="39"/>
        <end position="372"/>
    </location>
</feature>
<dbReference type="Gene3D" id="2.130.10.10">
    <property type="entry name" value="YVTN repeat-like/Quinoprotein amine dehydrogenase"/>
    <property type="match status" value="1"/>
</dbReference>
<dbReference type="InterPro" id="IPR056445">
    <property type="entry name" value="TPR_HPS5"/>
</dbReference>
<keyword evidence="5" id="KW-1185">Reference proteome</keyword>
<comment type="caution">
    <text evidence="4">The sequence shown here is derived from an EMBL/GenBank/DDBJ whole genome shotgun (WGS) entry which is preliminary data.</text>
</comment>
<protein>
    <submittedName>
        <fullName evidence="4">Hermansky-Pudlak syndrome 5 protein</fullName>
    </submittedName>
</protein>
<sequence length="1600" mass="180339">MEIYVKLSSHVPIMSSPIRFHGKRRLVFKDEINSVKRYLTELEDIDAVFVPIKTANRVKYTCFDVSRHYVVFGTNAGGVVFLQHDTLSYIKTVTAKEGPVCQTALSPDENVIAFATNRGVAIVMEHNAERGTAPPQRLQISFEHRGSVVTAMQWNISSSKIYIGDNKGRVSVISVSTSRTRNIFQVPTTTLMKLDSKVVQLDFAQDHLLVSTLTRCYLCDTNKEQFLTIGKKLRDGEYGACFYPGIRSVDPCTIYSARPGSRLWEVDIKGNVCCTHQFKAALAIKPEKLYTFRNEINMEDENEDYKPQATNFQNLLLLWPGTEDSPFVFAWSNQKVFVFDPKRAEVILWNDDIKGVKDAKCLKTDVFVHFLDGRFCKFTLMTVEQGVGRLYQQGLAIHGAQLLLLKKSSLCSSRLNFYVPSSFIIDMLQKASEMGKSYLFSGLTSVLNGLGLSPDKLSQSSRSSSAMSEPVRLNSGIYVVNKLIRDGDEEASSPVCLSRWRSASPVYRHNSRSPHSSPSRSSDRTSYSPKSQRSVTIRDTKVKLGAVKTPDSTDSGTSGRLSEMSDGSQSSPSFKDTQSKENWQSWNHMHNNRNQNESNINGVIPLEMNKNGIDDSNNTLNSITSEENNTLPTVNGDTCNNNSSNTVPSFSLNLHDLSKRGSADEKRVSFKSNVSVNSDDATTSPKHIDEIVNGVHNGSDSVFSPQYECPESLYDEYKYTSMGLYGSMMMMPNLDMSHLFGSEADFQNIKESLASKFSTGKNIIMRNLKGLEQRIMQDAKPELLDVKPKGSENAQPTSPGSHSEMETEKSSSEFHSIERQFWSFLPAIDLNELIEISKCTWLLTRDLNVLCDKEKVSINLEKWVNVLHSTQMNVIQAVLTFLQNYQNPGSHSYKDDDTLRSICSQVTSQESSPSENCEISDRLDQEDPSVSDSKSYEDDKHLESTHSLNVEISDSSTLRTESILGKLVNLEDFVFVYNPFKLSSEDHRMMSELAMMCFQLKILGNISEVRKAQSAILKVKEKIEELQKTSDRKEHDISSFSCHELSDNPKTMSALKHSESAQSFHRSHLSTHTASEKIVQKKPLCNQTSDPGSKVADGDLSSNDESSKKDSNKLKDLNSDDFELASFLQNYFHFFDVQRLREYMNVLNEPCSKTWTVMLSGVALLNGPDEFTRKLTAEQVEAAANCLERSFFGPILISHLLKIFKVNSSRGVDLCLQRSYHITALDVLYLSKSCDSHPRPFLEYVSRVLICLPELQRPKVLDKLLHLHEVRMEWINGVLQIEAETVQILKCSCGWPRPGSHVFLWKYSDLLLHILSTTKDMEEEFKERCFSCGFWPGYLLMLKKLQLNDFHRKTVIHLADVSLLDADNQLGYLPSSLEEWKEFLILYAQSSAVSGMVTCLTCSKQYNICTEFLHPSNPAKTWEVSLQWETICRVALLHLDSIKVLGILQTLEIPNGAFSSEFYRSLMKSYLMNKQQSALIHRTLTTVGSYLWSRKLQTLPPEARLVFKKEKEKPAAFTSQTSKDTDFAKAGCSYLEEPASHWGVKISLKSVCKVCKMPLTSHLSPSQGGITVYRCGHSYHTACSHEGFCLACLHSQDDNE</sequence>
<dbReference type="InterPro" id="IPR015943">
    <property type="entry name" value="WD40/YVTN_repeat-like_dom_sf"/>
</dbReference>
<dbReference type="OrthoDB" id="19493at2759"/>
<evidence type="ECO:0000313" key="4">
    <source>
        <dbReference type="EMBL" id="GFR27438.1"/>
    </source>
</evidence>